<feature type="chain" id="PRO_5045682287" evidence="1">
    <location>
        <begin position="25"/>
        <end position="143"/>
    </location>
</feature>
<gene>
    <name evidence="2" type="ORF">OJ962_24350</name>
</gene>
<evidence type="ECO:0000313" key="3">
    <source>
        <dbReference type="Proteomes" id="UP001147700"/>
    </source>
</evidence>
<feature type="signal peptide" evidence="1">
    <location>
        <begin position="1"/>
        <end position="24"/>
    </location>
</feature>
<evidence type="ECO:0000313" key="2">
    <source>
        <dbReference type="EMBL" id="MDA0140651.1"/>
    </source>
</evidence>
<comment type="caution">
    <text evidence="2">The sequence shown here is derived from an EMBL/GenBank/DDBJ whole genome shotgun (WGS) entry which is preliminary data.</text>
</comment>
<sequence length="143" mass="15551">MTHFFRILVAALAAALLTAPVASAQSAFAPTLSAPSNGKSLARGKAFTFKAKLDSASSASGVFVRVAKSKKVDAEGLISDDLYMRSMTLRGGTYQHKTERYPALSSHFLNKPGKYYWQAYAIDCSDGTDDCNIESEIRSFRIK</sequence>
<dbReference type="Proteomes" id="UP001147700">
    <property type="component" value="Unassembled WGS sequence"/>
</dbReference>
<accession>A0ABT4RQ20</accession>
<evidence type="ECO:0000256" key="1">
    <source>
        <dbReference type="SAM" id="SignalP"/>
    </source>
</evidence>
<name>A0ABT4RQ20_9ACTN</name>
<organism evidence="2 3">
    <name type="scientific">Solirubrobacter deserti</name>
    <dbReference type="NCBI Taxonomy" id="2282478"/>
    <lineage>
        <taxon>Bacteria</taxon>
        <taxon>Bacillati</taxon>
        <taxon>Actinomycetota</taxon>
        <taxon>Thermoleophilia</taxon>
        <taxon>Solirubrobacterales</taxon>
        <taxon>Solirubrobacteraceae</taxon>
        <taxon>Solirubrobacter</taxon>
    </lineage>
</organism>
<keyword evidence="1" id="KW-0732">Signal</keyword>
<dbReference type="EMBL" id="JAPCID010000043">
    <property type="protein sequence ID" value="MDA0140651.1"/>
    <property type="molecule type" value="Genomic_DNA"/>
</dbReference>
<proteinExistence type="predicted"/>
<protein>
    <submittedName>
        <fullName evidence="2">Uncharacterized protein</fullName>
    </submittedName>
</protein>
<keyword evidence="3" id="KW-1185">Reference proteome</keyword>
<dbReference type="RefSeq" id="WP_202958237.1">
    <property type="nucleotide sequence ID" value="NZ_JAPCID010000043.1"/>
</dbReference>
<reference evidence="2" key="1">
    <citation type="submission" date="2022-10" db="EMBL/GenBank/DDBJ databases">
        <title>The WGS of Solirubrobacter sp. CPCC 204708.</title>
        <authorList>
            <person name="Jiang Z."/>
        </authorList>
    </citation>
    <scope>NUCLEOTIDE SEQUENCE</scope>
    <source>
        <strain evidence="2">CPCC 204708</strain>
    </source>
</reference>